<dbReference type="AlphaFoldDB" id="X8J6I1"/>
<organism evidence="2 3">
    <name type="scientific">Rhizoctonia solani AG-3 Rhs1AP</name>
    <dbReference type="NCBI Taxonomy" id="1086054"/>
    <lineage>
        <taxon>Eukaryota</taxon>
        <taxon>Fungi</taxon>
        <taxon>Dikarya</taxon>
        <taxon>Basidiomycota</taxon>
        <taxon>Agaricomycotina</taxon>
        <taxon>Agaricomycetes</taxon>
        <taxon>Cantharellales</taxon>
        <taxon>Ceratobasidiaceae</taxon>
        <taxon>Rhizoctonia</taxon>
    </lineage>
</organism>
<dbReference type="Proteomes" id="UP000030108">
    <property type="component" value="Unassembled WGS sequence"/>
</dbReference>
<feature type="compositionally biased region" description="Basic residues" evidence="1">
    <location>
        <begin position="7"/>
        <end position="24"/>
    </location>
</feature>
<comment type="caution">
    <text evidence="2">The sequence shown here is derived from an EMBL/GenBank/DDBJ whole genome shotgun (WGS) entry which is preliminary data.</text>
</comment>
<proteinExistence type="predicted"/>
<name>X8J6I1_9AGAM</name>
<dbReference type="EMBL" id="JATN01000322">
    <property type="protein sequence ID" value="EUC57154.1"/>
    <property type="molecule type" value="Genomic_DNA"/>
</dbReference>
<gene>
    <name evidence="2" type="ORF">RSOL_209190</name>
</gene>
<accession>X8J6I1</accession>
<sequence>MTWKYLQHPHPHRSQRHNPSRNRRALPIPLLQRPSDRSHGQRCVPHHHPNRPLPLRGPKLRSRKSLKLKTTRMRHQQSRPSHVPSHVLLRSETRHLQWPHRPNPRLAPRQPRTRRPRRTRRRQKRRRRKPTVPLALNDLSTRSSR</sequence>
<feature type="compositionally biased region" description="Basic residues" evidence="1">
    <location>
        <begin position="111"/>
        <end position="130"/>
    </location>
</feature>
<evidence type="ECO:0000313" key="3">
    <source>
        <dbReference type="Proteomes" id="UP000030108"/>
    </source>
</evidence>
<reference evidence="3" key="1">
    <citation type="journal article" date="2014" name="Genome Announc.">
        <title>Draft genome sequence of the plant-pathogenic soil fungus Rhizoctonia solani anastomosis group 3 strain Rhs1AP.</title>
        <authorList>
            <person name="Cubeta M.A."/>
            <person name="Thomas E."/>
            <person name="Dean R.A."/>
            <person name="Jabaji S."/>
            <person name="Neate S.M."/>
            <person name="Tavantzis S."/>
            <person name="Toda T."/>
            <person name="Vilgalys R."/>
            <person name="Bharathan N."/>
            <person name="Fedorova-Abrams N."/>
            <person name="Pakala S.B."/>
            <person name="Pakala S.M."/>
            <person name="Zafar N."/>
            <person name="Joardar V."/>
            <person name="Losada L."/>
            <person name="Nierman W.C."/>
        </authorList>
    </citation>
    <scope>NUCLEOTIDE SEQUENCE [LARGE SCALE GENOMIC DNA]</scope>
    <source>
        <strain evidence="3">AG-3</strain>
    </source>
</reference>
<evidence type="ECO:0000256" key="1">
    <source>
        <dbReference type="SAM" id="MobiDB-lite"/>
    </source>
</evidence>
<protein>
    <submittedName>
        <fullName evidence="2">Uncharacterized protein</fullName>
    </submittedName>
</protein>
<evidence type="ECO:0000313" key="2">
    <source>
        <dbReference type="EMBL" id="EUC57154.1"/>
    </source>
</evidence>
<feature type="compositionally biased region" description="Basic residues" evidence="1">
    <location>
        <begin position="58"/>
        <end position="77"/>
    </location>
</feature>
<feature type="region of interest" description="Disordered" evidence="1">
    <location>
        <begin position="1"/>
        <end position="145"/>
    </location>
</feature>